<dbReference type="RefSeq" id="WP_078976743.1">
    <property type="nucleotide sequence ID" value="NZ_MWQN01000001.1"/>
</dbReference>
<evidence type="ECO:0000313" key="2">
    <source>
        <dbReference type="Proteomes" id="UP000190037"/>
    </source>
</evidence>
<reference evidence="1 2" key="1">
    <citation type="submission" date="2017-03" db="EMBL/GenBank/DDBJ databases">
        <title>Draft genome sequence of Streptomyces scabrisporus NF3, endophyte isolated from Amphipterygium adstringens.</title>
        <authorList>
            <person name="Vazquez M."/>
            <person name="Ceapa C.D."/>
            <person name="Rodriguez Luna D."/>
            <person name="Sanchez Esquivel S."/>
        </authorList>
    </citation>
    <scope>NUCLEOTIDE SEQUENCE [LARGE SCALE GENOMIC DNA]</scope>
    <source>
        <strain evidence="1 2">NF3</strain>
    </source>
</reference>
<dbReference type="Proteomes" id="UP000190037">
    <property type="component" value="Unassembled WGS sequence"/>
</dbReference>
<gene>
    <name evidence="1" type="ORF">B4N89_17410</name>
</gene>
<protein>
    <submittedName>
        <fullName evidence="1">Uncharacterized protein</fullName>
    </submittedName>
</protein>
<keyword evidence="2" id="KW-1185">Reference proteome</keyword>
<dbReference type="EMBL" id="MWQN01000001">
    <property type="protein sequence ID" value="OPC82478.1"/>
    <property type="molecule type" value="Genomic_DNA"/>
</dbReference>
<dbReference type="AlphaFoldDB" id="A0A1T3P042"/>
<sequence>MPCAPNTVKKPSGRIAGSVLVDVGPLRGFPDFRRLWFGRIRPARRAIADSDFRCCDGRDPKP</sequence>
<comment type="caution">
    <text evidence="1">The sequence shown here is derived from an EMBL/GenBank/DDBJ whole genome shotgun (WGS) entry which is preliminary data.</text>
</comment>
<organism evidence="1 2">
    <name type="scientific">Embleya scabrispora</name>
    <dbReference type="NCBI Taxonomy" id="159449"/>
    <lineage>
        <taxon>Bacteria</taxon>
        <taxon>Bacillati</taxon>
        <taxon>Actinomycetota</taxon>
        <taxon>Actinomycetes</taxon>
        <taxon>Kitasatosporales</taxon>
        <taxon>Streptomycetaceae</taxon>
        <taxon>Embleya</taxon>
    </lineage>
</organism>
<proteinExistence type="predicted"/>
<evidence type="ECO:0000313" key="1">
    <source>
        <dbReference type="EMBL" id="OPC82478.1"/>
    </source>
</evidence>
<name>A0A1T3P042_9ACTN</name>
<accession>A0A1T3P042</accession>